<gene>
    <name evidence="1" type="ORF">D3878_15745</name>
</gene>
<evidence type="ECO:0000313" key="1">
    <source>
        <dbReference type="EMBL" id="RJG02852.1"/>
    </source>
</evidence>
<dbReference type="EMBL" id="QYUQ01000002">
    <property type="protein sequence ID" value="RJG02852.1"/>
    <property type="molecule type" value="Genomic_DNA"/>
</dbReference>
<evidence type="ECO:0000313" key="2">
    <source>
        <dbReference type="Proteomes" id="UP000266327"/>
    </source>
</evidence>
<dbReference type="AlphaFoldDB" id="A0A3A3G8G3"/>
<organism evidence="1 2">
    <name type="scientific">Noviherbaspirillum sedimenti</name>
    <dbReference type="NCBI Taxonomy" id="2320865"/>
    <lineage>
        <taxon>Bacteria</taxon>
        <taxon>Pseudomonadati</taxon>
        <taxon>Pseudomonadota</taxon>
        <taxon>Betaproteobacteria</taxon>
        <taxon>Burkholderiales</taxon>
        <taxon>Oxalobacteraceae</taxon>
        <taxon>Noviherbaspirillum</taxon>
    </lineage>
</organism>
<keyword evidence="2" id="KW-1185">Reference proteome</keyword>
<protein>
    <submittedName>
        <fullName evidence="1">Uncharacterized protein</fullName>
    </submittedName>
</protein>
<dbReference type="OrthoDB" id="8720437at2"/>
<dbReference type="RefSeq" id="WP_119786352.1">
    <property type="nucleotide sequence ID" value="NZ_QYUQ01000002.1"/>
</dbReference>
<comment type="caution">
    <text evidence="1">The sequence shown here is derived from an EMBL/GenBank/DDBJ whole genome shotgun (WGS) entry which is preliminary data.</text>
</comment>
<accession>A0A3A3G8G3</accession>
<dbReference type="Proteomes" id="UP000266327">
    <property type="component" value="Unassembled WGS sequence"/>
</dbReference>
<sequence length="71" mass="7740">MSKPARTLTFKCKSCAKPVTVYLQKVSACSHIQPYQGICTCGEVLRHATGSKDAVESFLASPDGAWSHHHH</sequence>
<reference evidence="2" key="1">
    <citation type="submission" date="2018-09" db="EMBL/GenBank/DDBJ databases">
        <authorList>
            <person name="Zhu H."/>
        </authorList>
    </citation>
    <scope>NUCLEOTIDE SEQUENCE [LARGE SCALE GENOMIC DNA]</scope>
    <source>
        <strain evidence="2">K1S02-23</strain>
    </source>
</reference>
<proteinExistence type="predicted"/>
<name>A0A3A3G8G3_9BURK</name>